<proteinExistence type="predicted"/>
<reference evidence="2 3" key="1">
    <citation type="submission" date="2023-11" db="EMBL/GenBank/DDBJ databases">
        <title>Draft genome of Azohydromonas lata strain H1 (DSM1123), a polyhydroxyalkanoate producer.</title>
        <authorList>
            <person name="Traversa D."/>
            <person name="D'Addabbo P."/>
            <person name="Pazzani C."/>
            <person name="Manzari C."/>
            <person name="Chiara M."/>
            <person name="Scrascia M."/>
        </authorList>
    </citation>
    <scope>NUCLEOTIDE SEQUENCE [LARGE SCALE GENOMIC DNA]</scope>
    <source>
        <strain evidence="2 3">H1</strain>
    </source>
</reference>
<dbReference type="EMBL" id="JAXOJX010000014">
    <property type="protein sequence ID" value="MDZ5457104.1"/>
    <property type="molecule type" value="Genomic_DNA"/>
</dbReference>
<name>A0ABU5IE43_9BURK</name>
<dbReference type="RefSeq" id="WP_322465507.1">
    <property type="nucleotide sequence ID" value="NZ_JAXOJX010000014.1"/>
</dbReference>
<keyword evidence="1" id="KW-1133">Transmembrane helix</keyword>
<keyword evidence="1" id="KW-0812">Transmembrane</keyword>
<sequence>MGLDATAALLQRLLAWGLMPLWLLAGFGDWLCHRAQRIEDSAGTRESLLHWLMLLEMGSALAAALLLELNAGVLALLLVLCAAHELTTWWDLRFAYPRRRIPPVEQWFHALQFSLPWVGFVSLALIHRGQAAALLGRGEAADWTFRLKAQPLPLEYVWAVAVAGTLLVALPFAEETLRCRRAAAKAAQRSRLREAVRAAR</sequence>
<evidence type="ECO:0000313" key="3">
    <source>
        <dbReference type="Proteomes" id="UP001293718"/>
    </source>
</evidence>
<evidence type="ECO:0000313" key="2">
    <source>
        <dbReference type="EMBL" id="MDZ5457104.1"/>
    </source>
</evidence>
<feature type="transmembrane region" description="Helical" evidence="1">
    <location>
        <begin position="13"/>
        <end position="32"/>
    </location>
</feature>
<gene>
    <name evidence="2" type="ORF">SM757_11035</name>
</gene>
<feature type="transmembrane region" description="Helical" evidence="1">
    <location>
        <begin position="113"/>
        <end position="136"/>
    </location>
</feature>
<keyword evidence="3" id="KW-1185">Reference proteome</keyword>
<comment type="caution">
    <text evidence="2">The sequence shown here is derived from an EMBL/GenBank/DDBJ whole genome shotgun (WGS) entry which is preliminary data.</text>
</comment>
<accession>A0ABU5IE43</accession>
<feature type="transmembrane region" description="Helical" evidence="1">
    <location>
        <begin position="156"/>
        <end position="173"/>
    </location>
</feature>
<dbReference type="Proteomes" id="UP001293718">
    <property type="component" value="Unassembled WGS sequence"/>
</dbReference>
<keyword evidence="1" id="KW-0472">Membrane</keyword>
<evidence type="ECO:0000256" key="1">
    <source>
        <dbReference type="SAM" id="Phobius"/>
    </source>
</evidence>
<protein>
    <submittedName>
        <fullName evidence="2">Diguanylate cyclase</fullName>
    </submittedName>
</protein>
<organism evidence="2 3">
    <name type="scientific">Azohydromonas lata</name>
    <dbReference type="NCBI Taxonomy" id="45677"/>
    <lineage>
        <taxon>Bacteria</taxon>
        <taxon>Pseudomonadati</taxon>
        <taxon>Pseudomonadota</taxon>
        <taxon>Betaproteobacteria</taxon>
        <taxon>Burkholderiales</taxon>
        <taxon>Sphaerotilaceae</taxon>
        <taxon>Azohydromonas</taxon>
    </lineage>
</organism>